<keyword evidence="1" id="KW-0812">Transmembrane</keyword>
<keyword evidence="1" id="KW-1133">Transmembrane helix</keyword>
<proteinExistence type="predicted"/>
<evidence type="ECO:0000313" key="3">
    <source>
        <dbReference type="Proteomes" id="UP000676409"/>
    </source>
</evidence>
<feature type="transmembrane region" description="Helical" evidence="1">
    <location>
        <begin position="33"/>
        <end position="58"/>
    </location>
</feature>
<dbReference type="AlphaFoldDB" id="A0A975G161"/>
<gene>
    <name evidence="2" type="ORF">KCG34_24020</name>
</gene>
<accession>A0A975G161</accession>
<feature type="transmembrane region" description="Helical" evidence="1">
    <location>
        <begin position="78"/>
        <end position="99"/>
    </location>
</feature>
<evidence type="ECO:0000256" key="1">
    <source>
        <dbReference type="SAM" id="Phobius"/>
    </source>
</evidence>
<keyword evidence="1" id="KW-0472">Membrane</keyword>
<evidence type="ECO:0000313" key="2">
    <source>
        <dbReference type="EMBL" id="QUD88061.1"/>
    </source>
</evidence>
<dbReference type="RefSeq" id="WP_211938112.1">
    <property type="nucleotide sequence ID" value="NZ_CP073078.1"/>
</dbReference>
<reference evidence="2" key="1">
    <citation type="submission" date="2021-04" db="EMBL/GenBank/DDBJ databases">
        <title>The complete genome sequence of Caulobacter sp. S6.</title>
        <authorList>
            <person name="Tang Y."/>
            <person name="Ouyang W."/>
            <person name="Liu Q."/>
            <person name="Huang B."/>
            <person name="Guo Z."/>
            <person name="Lei P."/>
        </authorList>
    </citation>
    <scope>NUCLEOTIDE SEQUENCE</scope>
    <source>
        <strain evidence="2">S6</strain>
    </source>
</reference>
<sequence>MIDQAPAAATTRPGFWLSLLSGRDNRSPAIGRVLGAVIGLLLVIDLLVGLPSLIAGVFLLQGVRPEAWFALLGALTPYVTALALAIGGLVGGLIAGTAFTEPKPPAQG</sequence>
<name>A0A975G161_9CAUL</name>
<dbReference type="EMBL" id="CP073078">
    <property type="protein sequence ID" value="QUD88061.1"/>
    <property type="molecule type" value="Genomic_DNA"/>
</dbReference>
<organism evidence="2 3">
    <name type="scientific">Phenylobacterium montanum</name>
    <dbReference type="NCBI Taxonomy" id="2823693"/>
    <lineage>
        <taxon>Bacteria</taxon>
        <taxon>Pseudomonadati</taxon>
        <taxon>Pseudomonadota</taxon>
        <taxon>Alphaproteobacteria</taxon>
        <taxon>Caulobacterales</taxon>
        <taxon>Caulobacteraceae</taxon>
        <taxon>Phenylobacterium</taxon>
    </lineage>
</organism>
<protein>
    <submittedName>
        <fullName evidence="2">Uncharacterized protein</fullName>
    </submittedName>
</protein>
<keyword evidence="3" id="KW-1185">Reference proteome</keyword>
<dbReference type="Proteomes" id="UP000676409">
    <property type="component" value="Chromosome"/>
</dbReference>
<dbReference type="KEGG" id="caul:KCG34_24020"/>